<dbReference type="AlphaFoldDB" id="A0A699X5Z8"/>
<sequence>DEFVAQRPGDHAVEKPGPAGRDQPGDAGGRDPQRQPPLHLRPHLPDREPRHVPVLLAGRRRHRSAARRPAGDGAA</sequence>
<protein>
    <submittedName>
        <fullName evidence="2">Uncharacterized protein</fullName>
    </submittedName>
</protein>
<evidence type="ECO:0000256" key="1">
    <source>
        <dbReference type="SAM" id="MobiDB-lite"/>
    </source>
</evidence>
<accession>A0A699X5Z8</accession>
<name>A0A699X5Z8_TANCI</name>
<organism evidence="2">
    <name type="scientific">Tanacetum cinerariifolium</name>
    <name type="common">Dalmatian daisy</name>
    <name type="synonym">Chrysanthemum cinerariifolium</name>
    <dbReference type="NCBI Taxonomy" id="118510"/>
    <lineage>
        <taxon>Eukaryota</taxon>
        <taxon>Viridiplantae</taxon>
        <taxon>Streptophyta</taxon>
        <taxon>Embryophyta</taxon>
        <taxon>Tracheophyta</taxon>
        <taxon>Spermatophyta</taxon>
        <taxon>Magnoliopsida</taxon>
        <taxon>eudicotyledons</taxon>
        <taxon>Gunneridae</taxon>
        <taxon>Pentapetalae</taxon>
        <taxon>asterids</taxon>
        <taxon>campanulids</taxon>
        <taxon>Asterales</taxon>
        <taxon>Asteraceae</taxon>
        <taxon>Asteroideae</taxon>
        <taxon>Anthemideae</taxon>
        <taxon>Anthemidinae</taxon>
        <taxon>Tanacetum</taxon>
    </lineage>
</organism>
<feature type="region of interest" description="Disordered" evidence="1">
    <location>
        <begin position="1"/>
        <end position="75"/>
    </location>
</feature>
<reference evidence="2" key="1">
    <citation type="journal article" date="2019" name="Sci. Rep.">
        <title>Draft genome of Tanacetum cinerariifolium, the natural source of mosquito coil.</title>
        <authorList>
            <person name="Yamashiro T."/>
            <person name="Shiraishi A."/>
            <person name="Satake H."/>
            <person name="Nakayama K."/>
        </authorList>
    </citation>
    <scope>NUCLEOTIDE SEQUENCE</scope>
</reference>
<evidence type="ECO:0000313" key="2">
    <source>
        <dbReference type="EMBL" id="GFD54929.1"/>
    </source>
</evidence>
<proteinExistence type="predicted"/>
<feature type="non-terminal residue" evidence="2">
    <location>
        <position position="1"/>
    </location>
</feature>
<gene>
    <name evidence="2" type="ORF">Tci_926898</name>
</gene>
<comment type="caution">
    <text evidence="2">The sequence shown here is derived from an EMBL/GenBank/DDBJ whole genome shotgun (WGS) entry which is preliminary data.</text>
</comment>
<dbReference type="EMBL" id="BKCJ011811970">
    <property type="protein sequence ID" value="GFD54929.1"/>
    <property type="molecule type" value="Genomic_DNA"/>
</dbReference>